<dbReference type="InterPro" id="IPR016181">
    <property type="entry name" value="Acyl_CoA_acyltransferase"/>
</dbReference>
<dbReference type="InterPro" id="IPR050580">
    <property type="entry name" value="2H_phosphoesterase_YjcG-like"/>
</dbReference>
<dbReference type="Gene3D" id="3.40.630.30">
    <property type="match status" value="1"/>
</dbReference>
<dbReference type="AlphaFoldDB" id="A0A5Q2RJN8"/>
<reference evidence="2 3" key="1">
    <citation type="submission" date="2019-11" db="EMBL/GenBank/DDBJ databases">
        <authorList>
            <person name="He Y."/>
        </authorList>
    </citation>
    <scope>NUCLEOTIDE SEQUENCE [LARGE SCALE GENOMIC DNA]</scope>
    <source>
        <strain evidence="2 3">SCSIO 58843</strain>
    </source>
</reference>
<protein>
    <submittedName>
        <fullName evidence="2">GNAT family N-acetyltransferase</fullName>
    </submittedName>
</protein>
<dbReference type="Pfam" id="PF13563">
    <property type="entry name" value="2_5_RNA_ligase2"/>
    <property type="match status" value="1"/>
</dbReference>
<dbReference type="Gene3D" id="3.90.1140.10">
    <property type="entry name" value="Cyclic phosphodiesterase"/>
    <property type="match status" value="1"/>
</dbReference>
<name>A0A5Q2RJN8_9ACTN</name>
<evidence type="ECO:0000313" key="3">
    <source>
        <dbReference type="Proteomes" id="UP000334019"/>
    </source>
</evidence>
<evidence type="ECO:0000259" key="1">
    <source>
        <dbReference type="PROSITE" id="PS51186"/>
    </source>
</evidence>
<proteinExistence type="predicted"/>
<evidence type="ECO:0000313" key="2">
    <source>
        <dbReference type="EMBL" id="QGG94606.1"/>
    </source>
</evidence>
<dbReference type="Pfam" id="PF00583">
    <property type="entry name" value="Acetyltransf_1"/>
    <property type="match status" value="1"/>
</dbReference>
<dbReference type="PANTHER" id="PTHR40037:SF1">
    <property type="entry name" value="PHOSPHOESTERASE SAOUHSC_00951-RELATED"/>
    <property type="match status" value="1"/>
</dbReference>
<dbReference type="InterPro" id="IPR009097">
    <property type="entry name" value="Cyclic_Pdiesterase"/>
</dbReference>
<dbReference type="PROSITE" id="PS51186">
    <property type="entry name" value="GNAT"/>
    <property type="match status" value="1"/>
</dbReference>
<dbReference type="Proteomes" id="UP000334019">
    <property type="component" value="Chromosome"/>
</dbReference>
<dbReference type="SUPFAM" id="SSF55729">
    <property type="entry name" value="Acyl-CoA N-acyltransferases (Nat)"/>
    <property type="match status" value="1"/>
</dbReference>
<sequence>MRKRSGSSEETSIVAVYPARGRPRRVGRVGAVARRRLAACLVLPEPHRTEVDGLRRATGGEVARIPPHITLVPPVNVREEAWDEALEVLRRAAGAQPGPLDLVVGPAATFAPVNRVVYLAVDGDATARARLRDLRAALLVGPLERDERRRFIPHVTLSHRLPEGDDAHALAVLGRYEEPVRFAHVELLTYDDEARRWGSWADARMGPVRVTGRGGIETELGVSAIVPPDVVAGLAAWEVRSVTLPDSGTVVTGRRGREVVGVAVGGVERWGARRVGRVDGVVVAPPERGAGLGRHLVTTLAAELADAGAERIEPSEDADDATRALADAVGLGAPQP</sequence>
<dbReference type="SUPFAM" id="SSF55144">
    <property type="entry name" value="LigT-like"/>
    <property type="match status" value="1"/>
</dbReference>
<dbReference type="GO" id="GO:0016747">
    <property type="term" value="F:acyltransferase activity, transferring groups other than amino-acyl groups"/>
    <property type="evidence" value="ECO:0007669"/>
    <property type="project" value="InterPro"/>
</dbReference>
<feature type="domain" description="N-acetyltransferase" evidence="1">
    <location>
        <begin position="210"/>
        <end position="336"/>
    </location>
</feature>
<organism evidence="2 3">
    <name type="scientific">Actinomarinicola tropica</name>
    <dbReference type="NCBI Taxonomy" id="2789776"/>
    <lineage>
        <taxon>Bacteria</taxon>
        <taxon>Bacillati</taxon>
        <taxon>Actinomycetota</taxon>
        <taxon>Acidimicrobiia</taxon>
        <taxon>Acidimicrobiales</taxon>
        <taxon>Iamiaceae</taxon>
        <taxon>Actinomarinicola</taxon>
    </lineage>
</organism>
<dbReference type="EMBL" id="CP045851">
    <property type="protein sequence ID" value="QGG94606.1"/>
    <property type="molecule type" value="Genomic_DNA"/>
</dbReference>
<keyword evidence="2" id="KW-0808">Transferase</keyword>
<gene>
    <name evidence="2" type="ORF">GH723_05505</name>
</gene>
<dbReference type="PANTHER" id="PTHR40037">
    <property type="entry name" value="PHOSPHOESTERASE YJCG-RELATED"/>
    <property type="match status" value="1"/>
</dbReference>
<keyword evidence="3" id="KW-1185">Reference proteome</keyword>
<dbReference type="KEGG" id="atq:GH723_05505"/>
<accession>A0A5Q2RJN8</accession>
<dbReference type="InterPro" id="IPR000182">
    <property type="entry name" value="GNAT_dom"/>
</dbReference>